<name>A0A7J9H598_9ROSI</name>
<reference evidence="1 2" key="1">
    <citation type="journal article" date="2019" name="Genome Biol. Evol.">
        <title>Insights into the evolution of the New World diploid cottons (Gossypium, subgenus Houzingenia) based on genome sequencing.</title>
        <authorList>
            <person name="Grover C.E."/>
            <person name="Arick M.A. 2nd"/>
            <person name="Thrash A."/>
            <person name="Conover J.L."/>
            <person name="Sanders W.S."/>
            <person name="Peterson D.G."/>
            <person name="Frelichowski J.E."/>
            <person name="Scheffler J.A."/>
            <person name="Scheffler B.E."/>
            <person name="Wendel J.F."/>
        </authorList>
    </citation>
    <scope>NUCLEOTIDE SEQUENCE [LARGE SCALE GENOMIC DNA]</scope>
    <source>
        <strain evidence="1">0</strain>
        <tissue evidence="1">Leaf</tissue>
    </source>
</reference>
<dbReference type="OrthoDB" id="1000832at2759"/>
<keyword evidence="2" id="KW-1185">Reference proteome</keyword>
<proteinExistence type="predicted"/>
<sequence length="109" mass="12763">MYKSLSFRDVVQKTGSMNNTMDNEWEMDDFALREDDERKGIVDRVPSIEFSDRVYVLIEESMSKTLVIKLLGRKIGYNTLFDKNFVRLILDNVLDNGFRKVKSILGNEF</sequence>
<accession>A0A7J9H598</accession>
<evidence type="ECO:0000313" key="1">
    <source>
        <dbReference type="EMBL" id="MBA0805003.1"/>
    </source>
</evidence>
<gene>
    <name evidence="1" type="ORF">Gohar_004549</name>
</gene>
<organism evidence="1 2">
    <name type="scientific">Gossypium harknessii</name>
    <dbReference type="NCBI Taxonomy" id="34285"/>
    <lineage>
        <taxon>Eukaryota</taxon>
        <taxon>Viridiplantae</taxon>
        <taxon>Streptophyta</taxon>
        <taxon>Embryophyta</taxon>
        <taxon>Tracheophyta</taxon>
        <taxon>Spermatophyta</taxon>
        <taxon>Magnoliopsida</taxon>
        <taxon>eudicotyledons</taxon>
        <taxon>Gunneridae</taxon>
        <taxon>Pentapetalae</taxon>
        <taxon>rosids</taxon>
        <taxon>malvids</taxon>
        <taxon>Malvales</taxon>
        <taxon>Malvaceae</taxon>
        <taxon>Malvoideae</taxon>
        <taxon>Gossypium</taxon>
    </lineage>
</organism>
<protein>
    <submittedName>
        <fullName evidence="1">Uncharacterized protein</fullName>
    </submittedName>
</protein>
<dbReference type="EMBL" id="JABFAD010000008">
    <property type="protein sequence ID" value="MBA0805003.1"/>
    <property type="molecule type" value="Genomic_DNA"/>
</dbReference>
<evidence type="ECO:0000313" key="2">
    <source>
        <dbReference type="Proteomes" id="UP000593560"/>
    </source>
</evidence>
<comment type="caution">
    <text evidence="1">The sequence shown here is derived from an EMBL/GenBank/DDBJ whole genome shotgun (WGS) entry which is preliminary data.</text>
</comment>
<dbReference type="Proteomes" id="UP000593560">
    <property type="component" value="Unassembled WGS sequence"/>
</dbReference>
<dbReference type="AlphaFoldDB" id="A0A7J9H598"/>